<reference evidence="1" key="2">
    <citation type="submission" date="2022-01" db="EMBL/GenBank/DDBJ databases">
        <authorList>
            <person name="Yamashiro T."/>
            <person name="Shiraishi A."/>
            <person name="Satake H."/>
            <person name="Nakayama K."/>
        </authorList>
    </citation>
    <scope>NUCLEOTIDE SEQUENCE</scope>
</reference>
<reference evidence="1" key="1">
    <citation type="journal article" date="2022" name="Int. J. Mol. Sci.">
        <title>Draft Genome of Tanacetum Coccineum: Genomic Comparison of Closely Related Tanacetum-Family Plants.</title>
        <authorList>
            <person name="Yamashiro T."/>
            <person name="Shiraishi A."/>
            <person name="Nakayama K."/>
            <person name="Satake H."/>
        </authorList>
    </citation>
    <scope>NUCLEOTIDE SEQUENCE</scope>
</reference>
<dbReference type="EMBL" id="BQNB010021544">
    <property type="protein sequence ID" value="GJU07497.1"/>
    <property type="molecule type" value="Genomic_DNA"/>
</dbReference>
<comment type="caution">
    <text evidence="1">The sequence shown here is derived from an EMBL/GenBank/DDBJ whole genome shotgun (WGS) entry which is preliminary data.</text>
</comment>
<sequence length="169" mass="19251">MTKSYCPFKQPEVISVFPPSNELLQIPHQSPLKQLLIYCLDHDAGPCSVQVTPFSLWQVIHPQVVSNIMKNPSNRCECAITKLVKFIRVHQPISLKLILIDDTLRVFVCSVWCQFRDARSKSLRLGDVKSKITSCSKLESFFWTKRSSRSSISRRLSLGKSPSLNLCND</sequence>
<dbReference type="Proteomes" id="UP001151760">
    <property type="component" value="Unassembled WGS sequence"/>
</dbReference>
<evidence type="ECO:0000313" key="2">
    <source>
        <dbReference type="Proteomes" id="UP001151760"/>
    </source>
</evidence>
<evidence type="ECO:0000313" key="1">
    <source>
        <dbReference type="EMBL" id="GJU07497.1"/>
    </source>
</evidence>
<name>A0ABQ5J4N4_9ASTR</name>
<proteinExistence type="predicted"/>
<accession>A0ABQ5J4N4</accession>
<keyword evidence="2" id="KW-1185">Reference proteome</keyword>
<gene>
    <name evidence="1" type="ORF">Tco_1123927</name>
</gene>
<organism evidence="1 2">
    <name type="scientific">Tanacetum coccineum</name>
    <dbReference type="NCBI Taxonomy" id="301880"/>
    <lineage>
        <taxon>Eukaryota</taxon>
        <taxon>Viridiplantae</taxon>
        <taxon>Streptophyta</taxon>
        <taxon>Embryophyta</taxon>
        <taxon>Tracheophyta</taxon>
        <taxon>Spermatophyta</taxon>
        <taxon>Magnoliopsida</taxon>
        <taxon>eudicotyledons</taxon>
        <taxon>Gunneridae</taxon>
        <taxon>Pentapetalae</taxon>
        <taxon>asterids</taxon>
        <taxon>campanulids</taxon>
        <taxon>Asterales</taxon>
        <taxon>Asteraceae</taxon>
        <taxon>Asteroideae</taxon>
        <taxon>Anthemideae</taxon>
        <taxon>Anthemidinae</taxon>
        <taxon>Tanacetum</taxon>
    </lineage>
</organism>
<protein>
    <submittedName>
        <fullName evidence="1">Uncharacterized protein</fullName>
    </submittedName>
</protein>